<dbReference type="GO" id="GO:0005886">
    <property type="term" value="C:plasma membrane"/>
    <property type="evidence" value="ECO:0007669"/>
    <property type="project" value="UniProtKB-SubCell"/>
</dbReference>
<comment type="similarity">
    <text evidence="2">Belongs to the UPF0702 family.</text>
</comment>
<dbReference type="OrthoDB" id="9793799at2"/>
<dbReference type="Pfam" id="PF04239">
    <property type="entry name" value="DUF421"/>
    <property type="match status" value="1"/>
</dbReference>
<reference evidence="9 10" key="1">
    <citation type="submission" date="2019-12" db="EMBL/GenBank/DDBJ databases">
        <title>Genomic-based taxomic classification of the family Erythrobacteraceae.</title>
        <authorList>
            <person name="Xu L."/>
        </authorList>
    </citation>
    <scope>NUCLEOTIDE SEQUENCE [LARGE SCALE GENOMIC DNA]</scope>
    <source>
        <strain evidence="9 10">JCM 16677</strain>
    </source>
</reference>
<evidence type="ECO:0000256" key="3">
    <source>
        <dbReference type="ARBA" id="ARBA00022475"/>
    </source>
</evidence>
<dbReference type="PANTHER" id="PTHR34582:SF6">
    <property type="entry name" value="UPF0702 TRANSMEMBRANE PROTEIN YCAP"/>
    <property type="match status" value="1"/>
</dbReference>
<dbReference type="EMBL" id="WTYE01000001">
    <property type="protein sequence ID" value="MXP32956.1"/>
    <property type="molecule type" value="Genomic_DNA"/>
</dbReference>
<dbReference type="Gene3D" id="3.30.240.20">
    <property type="entry name" value="bsu07140 like domains"/>
    <property type="match status" value="1"/>
</dbReference>
<keyword evidence="5 7" id="KW-1133">Transmembrane helix</keyword>
<evidence type="ECO:0000259" key="8">
    <source>
        <dbReference type="Pfam" id="PF04239"/>
    </source>
</evidence>
<dbReference type="InterPro" id="IPR007353">
    <property type="entry name" value="DUF421"/>
</dbReference>
<feature type="transmembrane region" description="Helical" evidence="7">
    <location>
        <begin position="43"/>
        <end position="61"/>
    </location>
</feature>
<evidence type="ECO:0000313" key="10">
    <source>
        <dbReference type="Proteomes" id="UP000446786"/>
    </source>
</evidence>
<gene>
    <name evidence="9" type="ORF">GRI94_14085</name>
</gene>
<name>A0A845AWS4_9SPHN</name>
<evidence type="ECO:0000256" key="6">
    <source>
        <dbReference type="ARBA" id="ARBA00023136"/>
    </source>
</evidence>
<dbReference type="RefSeq" id="WP_160780243.1">
    <property type="nucleotide sequence ID" value="NZ_BAAAZF010000001.1"/>
</dbReference>
<comment type="caution">
    <text evidence="9">The sequence shown here is derived from an EMBL/GenBank/DDBJ whole genome shotgun (WGS) entry which is preliminary data.</text>
</comment>
<evidence type="ECO:0000256" key="4">
    <source>
        <dbReference type="ARBA" id="ARBA00022692"/>
    </source>
</evidence>
<keyword evidence="4 7" id="KW-0812">Transmembrane</keyword>
<comment type="subcellular location">
    <subcellularLocation>
        <location evidence="1">Cell membrane</location>
        <topology evidence="1">Multi-pass membrane protein</topology>
    </subcellularLocation>
</comment>
<organism evidence="9 10">
    <name type="scientific">Parerythrobacter jejuensis</name>
    <dbReference type="NCBI Taxonomy" id="795812"/>
    <lineage>
        <taxon>Bacteria</taxon>
        <taxon>Pseudomonadati</taxon>
        <taxon>Pseudomonadota</taxon>
        <taxon>Alphaproteobacteria</taxon>
        <taxon>Sphingomonadales</taxon>
        <taxon>Erythrobacteraceae</taxon>
        <taxon>Parerythrobacter</taxon>
    </lineage>
</organism>
<evidence type="ECO:0000313" key="9">
    <source>
        <dbReference type="EMBL" id="MXP32956.1"/>
    </source>
</evidence>
<evidence type="ECO:0000256" key="7">
    <source>
        <dbReference type="SAM" id="Phobius"/>
    </source>
</evidence>
<dbReference type="InterPro" id="IPR023090">
    <property type="entry name" value="UPF0702_alpha/beta_dom_sf"/>
</dbReference>
<feature type="transmembrane region" description="Helical" evidence="7">
    <location>
        <begin position="12"/>
        <end position="31"/>
    </location>
</feature>
<evidence type="ECO:0000256" key="1">
    <source>
        <dbReference type="ARBA" id="ARBA00004651"/>
    </source>
</evidence>
<proteinExistence type="inferred from homology"/>
<sequence>MFVDATWPDALLRGFLLSGIGLSYVVFLVRVLGLRSFSKMTNFDFVMTVASGSLLAGAAQATDWTGFVQPMVAMTGLFTAQWTLARWRKNSDSFEQAMQNNAVLLMRDGEFCEKAMDEERVSRSDVVAKLREANVLELSKVRAVVLETTGDVSVMHGDVLEDRIIENVRSVD</sequence>
<dbReference type="PANTHER" id="PTHR34582">
    <property type="entry name" value="UPF0702 TRANSMEMBRANE PROTEIN YCAP"/>
    <property type="match status" value="1"/>
</dbReference>
<dbReference type="Proteomes" id="UP000446786">
    <property type="component" value="Unassembled WGS sequence"/>
</dbReference>
<keyword evidence="6 7" id="KW-0472">Membrane</keyword>
<feature type="domain" description="YetF C-terminal" evidence="8">
    <location>
        <begin position="90"/>
        <end position="156"/>
    </location>
</feature>
<keyword evidence="10" id="KW-1185">Reference proteome</keyword>
<protein>
    <submittedName>
        <fullName evidence="9">DUF421 domain-containing protein</fullName>
    </submittedName>
</protein>
<evidence type="ECO:0000256" key="2">
    <source>
        <dbReference type="ARBA" id="ARBA00006448"/>
    </source>
</evidence>
<accession>A0A845AWS4</accession>
<evidence type="ECO:0000256" key="5">
    <source>
        <dbReference type="ARBA" id="ARBA00022989"/>
    </source>
</evidence>
<keyword evidence="3" id="KW-1003">Cell membrane</keyword>
<dbReference type="AlphaFoldDB" id="A0A845AWS4"/>